<dbReference type="VEuPathDB" id="FungiDB:I7I53_10889"/>
<dbReference type="EMBL" id="CP069102">
    <property type="protein sequence ID" value="QSS50261.1"/>
    <property type="molecule type" value="Genomic_DNA"/>
</dbReference>
<gene>
    <name evidence="1" type="ORF">I7I53_10889</name>
</gene>
<protein>
    <submittedName>
        <fullName evidence="1">Uncharacterized protein</fullName>
    </submittedName>
</protein>
<proteinExistence type="predicted"/>
<accession>A0A8A1L9H6</accession>
<evidence type="ECO:0000313" key="2">
    <source>
        <dbReference type="Proteomes" id="UP000663419"/>
    </source>
</evidence>
<reference evidence="1" key="1">
    <citation type="submission" date="2021-01" db="EMBL/GenBank/DDBJ databases">
        <title>Chromosome-level genome assembly of a human fungal pathogen reveals clustering of transcriptionally co-regulated genes.</title>
        <authorList>
            <person name="Voorhies M."/>
            <person name="Cohen S."/>
            <person name="Shea T.P."/>
            <person name="Petrus S."/>
            <person name="Munoz J.F."/>
            <person name="Poplawski S."/>
            <person name="Goldman W.E."/>
            <person name="Michael T."/>
            <person name="Cuomo C.A."/>
            <person name="Sil A."/>
            <person name="Beyhan S."/>
        </authorList>
    </citation>
    <scope>NUCLEOTIDE SEQUENCE</scope>
    <source>
        <strain evidence="1">H88</strain>
    </source>
</reference>
<name>A0A8A1L9H6_AJEC8</name>
<dbReference type="AlphaFoldDB" id="A0A8A1L9H6"/>
<sequence length="265" mass="29698">MIPVIKQPAIPQLMLPLGARVEIQIIRPVKHIQPVQHILGRMAMHHIQQHNQPQAMRGVDELLQLFWRAVAATGCKEIVDLISKTGVVCMFHDGHELDGIVSQAVDAREHVLCKLLIGSHAGLGGGDADVGLVDAQAGRFRRVRVFEGVAVLRGWVPEYSVEFRRDGKVLRDPFDPGWETVELLAGWGSHGYLFNFFNRFEGVYLVLLCTESIPSRMARRKGIRATHLDLAVMRDDGDPALRRHCYLPNSKVILLHGRRLAIPII</sequence>
<organism evidence="1 2">
    <name type="scientific">Ajellomyces capsulatus (strain H88)</name>
    <name type="common">Darling's disease fungus</name>
    <name type="synonym">Histoplasma capsulatum</name>
    <dbReference type="NCBI Taxonomy" id="544711"/>
    <lineage>
        <taxon>Eukaryota</taxon>
        <taxon>Fungi</taxon>
        <taxon>Dikarya</taxon>
        <taxon>Ascomycota</taxon>
        <taxon>Pezizomycotina</taxon>
        <taxon>Eurotiomycetes</taxon>
        <taxon>Eurotiomycetidae</taxon>
        <taxon>Onygenales</taxon>
        <taxon>Ajellomycetaceae</taxon>
        <taxon>Histoplasma</taxon>
    </lineage>
</organism>
<evidence type="ECO:0000313" key="1">
    <source>
        <dbReference type="EMBL" id="QSS50261.1"/>
    </source>
</evidence>
<dbReference type="Proteomes" id="UP000663419">
    <property type="component" value="Chromosome 1"/>
</dbReference>